<keyword evidence="1" id="KW-0808">Transferase</keyword>
<dbReference type="Gene3D" id="3.90.550.10">
    <property type="entry name" value="Spore Coat Polysaccharide Biosynthesis Protein SpsA, Chain A"/>
    <property type="match status" value="1"/>
</dbReference>
<dbReference type="OrthoDB" id="565316at2"/>
<protein>
    <submittedName>
        <fullName evidence="1">Glycosyl transferase family 2</fullName>
    </submittedName>
</protein>
<name>A0A4R3LVG3_9HYPH</name>
<gene>
    <name evidence="1" type="ORF">EDC64_11374</name>
</gene>
<reference evidence="1 2" key="1">
    <citation type="submission" date="2019-03" db="EMBL/GenBank/DDBJ databases">
        <title>Genomic Encyclopedia of Type Strains, Phase IV (KMG-IV): sequencing the most valuable type-strain genomes for metagenomic binning, comparative biology and taxonomic classification.</title>
        <authorList>
            <person name="Goeker M."/>
        </authorList>
    </citation>
    <scope>NUCLEOTIDE SEQUENCE [LARGE SCALE GENOMIC DNA]</scope>
    <source>
        <strain evidence="1 2">DSM 9035</strain>
    </source>
</reference>
<dbReference type="EMBL" id="SMAI01000013">
    <property type="protein sequence ID" value="TCT02427.1"/>
    <property type="molecule type" value="Genomic_DNA"/>
</dbReference>
<dbReference type="RefSeq" id="WP_132034039.1">
    <property type="nucleotide sequence ID" value="NZ_SMAI01000013.1"/>
</dbReference>
<comment type="caution">
    <text evidence="1">The sequence shown here is derived from an EMBL/GenBank/DDBJ whole genome shotgun (WGS) entry which is preliminary data.</text>
</comment>
<dbReference type="Proteomes" id="UP000294664">
    <property type="component" value="Unassembled WGS sequence"/>
</dbReference>
<evidence type="ECO:0000313" key="1">
    <source>
        <dbReference type="EMBL" id="TCT02427.1"/>
    </source>
</evidence>
<organism evidence="1 2">
    <name type="scientific">Aquabacter spiritensis</name>
    <dbReference type="NCBI Taxonomy" id="933073"/>
    <lineage>
        <taxon>Bacteria</taxon>
        <taxon>Pseudomonadati</taxon>
        <taxon>Pseudomonadota</taxon>
        <taxon>Alphaproteobacteria</taxon>
        <taxon>Hyphomicrobiales</taxon>
        <taxon>Xanthobacteraceae</taxon>
        <taxon>Aquabacter</taxon>
    </lineage>
</organism>
<dbReference type="InterPro" id="IPR029044">
    <property type="entry name" value="Nucleotide-diphossugar_trans"/>
</dbReference>
<evidence type="ECO:0000313" key="2">
    <source>
        <dbReference type="Proteomes" id="UP000294664"/>
    </source>
</evidence>
<keyword evidence="2" id="KW-1185">Reference proteome</keyword>
<accession>A0A4R3LVG3</accession>
<dbReference type="SUPFAM" id="SSF53448">
    <property type="entry name" value="Nucleotide-diphospho-sugar transferases"/>
    <property type="match status" value="1"/>
</dbReference>
<dbReference type="AlphaFoldDB" id="A0A4R3LVG3"/>
<dbReference type="Pfam" id="PF13704">
    <property type="entry name" value="Glyco_tranf_2_4"/>
    <property type="match status" value="1"/>
</dbReference>
<dbReference type="GO" id="GO:0016740">
    <property type="term" value="F:transferase activity"/>
    <property type="evidence" value="ECO:0007669"/>
    <property type="project" value="UniProtKB-KW"/>
</dbReference>
<proteinExistence type="predicted"/>
<sequence length="342" mass="38280">MRLASLTMARDEADIIEAFVRHNLTFLDRMYVIDDGSSDATPRILALLQAEGLPVELVADGQHASFSQGQRTTRLMRHAMRQEAWDFILPIDADEFIDAPDRARLEAELAALPAPHIGAFSLTNYVPDLAAPPADPLACTRVLDLDRIGNKVIIPGAIAGHSEALVSDGNHEVSHWHVEMPKRLLASVDLAHFPIRSTAQLTAKCLISYMRWRARPDYQTNASAHLIEGARALIDEPGLALQDPERLLHAYLPYAAGALRTQPFVNRRGVVRHGDLAATFPYRRILDSVDTLIETARAQAREVETLRYDMARATAPFHVALAREIRKYRRSIMRRILRQRVG</sequence>